<keyword evidence="2" id="KW-0378">Hydrolase</keyword>
<dbReference type="PRINTS" id="PR00111">
    <property type="entry name" value="ABHYDROLASE"/>
</dbReference>
<name>A0A2S5KH36_9PROT</name>
<dbReference type="PANTHER" id="PTHR43689:SF8">
    <property type="entry name" value="ALPHA_BETA-HYDROLASES SUPERFAMILY PROTEIN"/>
    <property type="match status" value="1"/>
</dbReference>
<proteinExistence type="predicted"/>
<dbReference type="PANTHER" id="PTHR43689">
    <property type="entry name" value="HYDROLASE"/>
    <property type="match status" value="1"/>
</dbReference>
<comment type="caution">
    <text evidence="2">The sequence shown here is derived from an EMBL/GenBank/DDBJ whole genome shotgun (WGS) entry which is preliminary data.</text>
</comment>
<protein>
    <submittedName>
        <fullName evidence="2">Alpha/beta hydrolase</fullName>
    </submittedName>
</protein>
<dbReference type="Gene3D" id="3.40.50.1820">
    <property type="entry name" value="alpha/beta hydrolase"/>
    <property type="match status" value="1"/>
</dbReference>
<dbReference type="InterPro" id="IPR000073">
    <property type="entry name" value="AB_hydrolase_1"/>
</dbReference>
<dbReference type="SUPFAM" id="SSF53474">
    <property type="entry name" value="alpha/beta-Hydrolases"/>
    <property type="match status" value="1"/>
</dbReference>
<dbReference type="EMBL" id="PRLP01000169">
    <property type="protein sequence ID" value="PPC73955.1"/>
    <property type="molecule type" value="Genomic_DNA"/>
</dbReference>
<dbReference type="Proteomes" id="UP000238196">
    <property type="component" value="Unassembled WGS sequence"/>
</dbReference>
<evidence type="ECO:0000313" key="3">
    <source>
        <dbReference type="Proteomes" id="UP000238196"/>
    </source>
</evidence>
<dbReference type="GO" id="GO:0016787">
    <property type="term" value="F:hydrolase activity"/>
    <property type="evidence" value="ECO:0007669"/>
    <property type="project" value="UniProtKB-KW"/>
</dbReference>
<dbReference type="InterPro" id="IPR029058">
    <property type="entry name" value="AB_hydrolase_fold"/>
</dbReference>
<evidence type="ECO:0000259" key="1">
    <source>
        <dbReference type="Pfam" id="PF00561"/>
    </source>
</evidence>
<reference evidence="2 3" key="1">
    <citation type="submission" date="2018-02" db="EMBL/GenBank/DDBJ databases">
        <title>novel marine gammaproteobacteria from coastal saline agro ecosystem.</title>
        <authorList>
            <person name="Krishnan R."/>
            <person name="Ramesh Kumar N."/>
        </authorList>
    </citation>
    <scope>NUCLEOTIDE SEQUENCE [LARGE SCALE GENOMIC DNA]</scope>
    <source>
        <strain evidence="2 3">228</strain>
    </source>
</reference>
<gene>
    <name evidence="2" type="ORF">C4K68_27925</name>
</gene>
<dbReference type="AlphaFoldDB" id="A0A2S5KH36"/>
<accession>A0A2S5KH36</accession>
<sequence length="275" mass="30396">MPISATDFLDIDIPSADGNISARCWSVADADPALAPIILLHDSLGSVALWREFPAHLAEATQRRVIAYDRLGFGLSDRYPGTLPLDFIEREATTSFAAVVKHLQIERFIVLGHSVGGCMAVNIAAAFTERCEGLITIATMTFVEQQVLDGIRDAQQLFAQPGQLEKLERYHGGKARWVLDSWINTWTSEDFADWSLDQVLPQVRCPTLSIHGEKDEYGSLLHPERIVSRVAAAATLVELHDCGHVPHREKEGPVLRAIGRWLEQSQISSVTGYGE</sequence>
<organism evidence="2 3">
    <name type="scientific">Proteobacteria bacterium 228</name>
    <dbReference type="NCBI Taxonomy" id="2083153"/>
    <lineage>
        <taxon>Bacteria</taxon>
        <taxon>Pseudomonadati</taxon>
        <taxon>Pseudomonadota</taxon>
    </lineage>
</organism>
<dbReference type="OrthoDB" id="5294767at2"/>
<evidence type="ECO:0000313" key="2">
    <source>
        <dbReference type="EMBL" id="PPC73955.1"/>
    </source>
</evidence>
<feature type="domain" description="AB hydrolase-1" evidence="1">
    <location>
        <begin position="36"/>
        <end position="172"/>
    </location>
</feature>
<dbReference type="Pfam" id="PF00561">
    <property type="entry name" value="Abhydrolase_1"/>
    <property type="match status" value="1"/>
</dbReference>